<evidence type="ECO:0008006" key="3">
    <source>
        <dbReference type="Google" id="ProtNLM"/>
    </source>
</evidence>
<name>A0A8H7R7D8_9FUNG</name>
<reference evidence="1" key="1">
    <citation type="submission" date="2020-12" db="EMBL/GenBank/DDBJ databases">
        <title>Metabolic potential, ecology and presence of endohyphal bacteria is reflected in genomic diversity of Mucoromycotina.</title>
        <authorList>
            <person name="Muszewska A."/>
            <person name="Okrasinska A."/>
            <person name="Steczkiewicz K."/>
            <person name="Drgas O."/>
            <person name="Orlowska M."/>
            <person name="Perlinska-Lenart U."/>
            <person name="Aleksandrzak-Piekarczyk T."/>
            <person name="Szatraj K."/>
            <person name="Zielenkiewicz U."/>
            <person name="Pilsyk S."/>
            <person name="Malc E."/>
            <person name="Mieczkowski P."/>
            <person name="Kruszewska J.S."/>
            <person name="Biernat P."/>
            <person name="Pawlowska J."/>
        </authorList>
    </citation>
    <scope>NUCLEOTIDE SEQUENCE</scope>
    <source>
        <strain evidence="1">WA0000017839</strain>
    </source>
</reference>
<gene>
    <name evidence="1" type="ORF">INT47_005297</name>
</gene>
<dbReference type="Proteomes" id="UP000603453">
    <property type="component" value="Unassembled WGS sequence"/>
</dbReference>
<dbReference type="EMBL" id="JAEPRD010000033">
    <property type="protein sequence ID" value="KAG2205979.1"/>
    <property type="molecule type" value="Genomic_DNA"/>
</dbReference>
<evidence type="ECO:0000313" key="1">
    <source>
        <dbReference type="EMBL" id="KAG2205979.1"/>
    </source>
</evidence>
<dbReference type="OrthoDB" id="65716at2759"/>
<keyword evidence="2" id="KW-1185">Reference proteome</keyword>
<accession>A0A8H7R7D8</accession>
<sequence length="801" mass="92696">MTPAELSVLLKELLPSLSPASLIKNRLFIERVWQRSKELESSKHDNNGKQLIKDTINIWNKTLQIVFEDDDEMKHIVLMYFDIEHASLLKQELEKFNGKSATDLLQVKELLKSFAFQSEFYSKKNDWDSYEAMFNKAIDTLSVLSHEDKRSSGIDYLYQVLLSTGFSLSSMSSMSSVQIIDWISRSFKKLLELNTEIPPSHEVLNLCDKDELLLSDQQVKQLLDLTDQIVSEKCKSSLRFYMARVFIIMRCCNSDYQTDLCANYFEAMEKTPIPPRDSDLIDLNTMIKKMSKSRHDIGIQKIMEGLNLLIQRSKQGNSEQRSSLPEEHLHEFKIKLLTDFVFMLKDSKKLDENILKTAIDDVFLTQGESGNIINSEVVQMKNSYEAALPWYKYTWYIIKSPIQKKRNLLTLATKLAWCYDKIGNPNAAYQCLEKCLSDSAEQVTATAQDYLLLIRFAFRQNIISQGIVIPSLLEKLKGSLNFDPCYMLQHVLGYYYQWQYGQVASIAPKALAIILEFYEKNEEDLYYIRVHIHLLVILLRCILHIKTTVYEDLANDGVPRTKDLNFGQVAVYIESLLDLVHTKEMMTAKCIYPCDFQWLIETVYNLGLFCFNAERNNEGRIMFGLIEQLSTYCSSEMLSSFTSEQIRIFTFLTTCVHIMADNENLVLRLFDLPDSPFPLLERIADSFAVLKKFQTKLVDKSIKDYAKWSRILVSVAVARNVKKDLYDCVTDIISQQLYRKDLFPQTDLYYLIVITWNEGIGCGFNTEKDGLDWCNLSISLLTGYKNLEKRDELDKKTQDGT</sequence>
<proteinExistence type="predicted"/>
<protein>
    <recommendedName>
        <fullName evidence="3">Protein ZIP4 homolog</fullName>
    </recommendedName>
</protein>
<organism evidence="1 2">
    <name type="scientific">Mucor saturninus</name>
    <dbReference type="NCBI Taxonomy" id="64648"/>
    <lineage>
        <taxon>Eukaryota</taxon>
        <taxon>Fungi</taxon>
        <taxon>Fungi incertae sedis</taxon>
        <taxon>Mucoromycota</taxon>
        <taxon>Mucoromycotina</taxon>
        <taxon>Mucoromycetes</taxon>
        <taxon>Mucorales</taxon>
        <taxon>Mucorineae</taxon>
        <taxon>Mucoraceae</taxon>
        <taxon>Mucor</taxon>
    </lineage>
</organism>
<evidence type="ECO:0000313" key="2">
    <source>
        <dbReference type="Proteomes" id="UP000603453"/>
    </source>
</evidence>
<comment type="caution">
    <text evidence="1">The sequence shown here is derived from an EMBL/GenBank/DDBJ whole genome shotgun (WGS) entry which is preliminary data.</text>
</comment>
<dbReference type="AlphaFoldDB" id="A0A8H7R7D8"/>